<dbReference type="InParanoid" id="A0A6J2WM46"/>
<evidence type="ECO:0000256" key="1">
    <source>
        <dbReference type="ARBA" id="ARBA00006160"/>
    </source>
</evidence>
<dbReference type="OrthoDB" id="10049098at2759"/>
<evidence type="ECO:0000313" key="4">
    <source>
        <dbReference type="RefSeq" id="XP_030644391.1"/>
    </source>
</evidence>
<evidence type="ECO:0000256" key="2">
    <source>
        <dbReference type="SAM" id="MobiDB-lite"/>
    </source>
</evidence>
<name>A0A6J2WM46_CHACN</name>
<feature type="compositionally biased region" description="Polar residues" evidence="2">
    <location>
        <begin position="169"/>
        <end position="192"/>
    </location>
</feature>
<feature type="compositionally biased region" description="Low complexity" evidence="2">
    <location>
        <begin position="193"/>
        <end position="212"/>
    </location>
</feature>
<keyword evidence="3" id="KW-1185">Reference proteome</keyword>
<dbReference type="InterPro" id="IPR029779">
    <property type="entry name" value="Rmp24-like"/>
</dbReference>
<dbReference type="PANTHER" id="PTHR31402:SF2">
    <property type="entry name" value="UPF0711 PROTEIN C18ORF21"/>
    <property type="match status" value="1"/>
</dbReference>
<dbReference type="PANTHER" id="PTHR31402">
    <property type="entry name" value="UPF0711 PROTEIN C18ORF21"/>
    <property type="match status" value="1"/>
</dbReference>
<sequence>MCCQSGDIAIWQHQNTLFTAVEIMPSEKTLQFIRQASLLYKDNCPEQSRFFMQRHQMEVPDVPETVVCPFCFQWRQPDNHRVRLRPKRKPSVRIQQLLRKEAAGRRLSLEQKDILRRFRNSSNTLMATCNTCSKTSRRAGVNRDLLASLSKSSQNTPASSGRRKAHYQPLNSGIATTPKSGSGAKTPNGTPRSISSESTGSSASKSGSVKKSAFSRLKKLLMVDDNQKSEKRGLKDFLSSL</sequence>
<organism evidence="3 4">
    <name type="scientific">Chanos chanos</name>
    <name type="common">Milkfish</name>
    <name type="synonym">Mugil chanos</name>
    <dbReference type="NCBI Taxonomy" id="29144"/>
    <lineage>
        <taxon>Eukaryota</taxon>
        <taxon>Metazoa</taxon>
        <taxon>Chordata</taxon>
        <taxon>Craniata</taxon>
        <taxon>Vertebrata</taxon>
        <taxon>Euteleostomi</taxon>
        <taxon>Actinopterygii</taxon>
        <taxon>Neopterygii</taxon>
        <taxon>Teleostei</taxon>
        <taxon>Ostariophysi</taxon>
        <taxon>Gonorynchiformes</taxon>
        <taxon>Chanidae</taxon>
        <taxon>Chanos</taxon>
    </lineage>
</organism>
<dbReference type="FunCoup" id="A0A6J2WM46">
    <property type="interactions" value="1053"/>
</dbReference>
<comment type="similarity">
    <text evidence="1">Belongs to the UPF0711 family.</text>
</comment>
<feature type="compositionally biased region" description="Polar residues" evidence="2">
    <location>
        <begin position="149"/>
        <end position="159"/>
    </location>
</feature>
<protein>
    <submittedName>
        <fullName evidence="4">UPF0711 protein C18orf21 homolog</fullName>
    </submittedName>
</protein>
<dbReference type="Proteomes" id="UP000504632">
    <property type="component" value="Chromosome 12"/>
</dbReference>
<dbReference type="Pfam" id="PF15719">
    <property type="entry name" value="Rmp24-like"/>
    <property type="match status" value="1"/>
</dbReference>
<evidence type="ECO:0000313" key="3">
    <source>
        <dbReference type="Proteomes" id="UP000504632"/>
    </source>
</evidence>
<proteinExistence type="inferred from homology"/>
<accession>A0A6J2WM46</accession>
<dbReference type="CTD" id="83608"/>
<dbReference type="AlphaFoldDB" id="A0A6J2WM46"/>
<feature type="region of interest" description="Disordered" evidence="2">
    <location>
        <begin position="149"/>
        <end position="212"/>
    </location>
</feature>
<gene>
    <name evidence="4" type="primary">rmp24</name>
</gene>
<dbReference type="GeneID" id="115824777"/>
<reference evidence="4" key="1">
    <citation type="submission" date="2025-08" db="UniProtKB">
        <authorList>
            <consortium name="RefSeq"/>
        </authorList>
    </citation>
    <scope>IDENTIFICATION</scope>
</reference>
<dbReference type="RefSeq" id="XP_030644391.1">
    <property type="nucleotide sequence ID" value="XM_030788531.1"/>
</dbReference>